<dbReference type="RefSeq" id="WP_190835813.1">
    <property type="nucleotide sequence ID" value="NZ_CAWPPI010000098.1"/>
</dbReference>
<reference evidence="1" key="1">
    <citation type="submission" date="2020-09" db="EMBL/GenBank/DDBJ databases">
        <title>Iningainema tapete sp. nov. (Scytonemataceae, Cyanobacteria) from greenhouses in central Florida (USA) produces two types of nodularin with biosynthetic potential for microcystin-LR and anabaenopeptins.</title>
        <authorList>
            <person name="Berthold D.E."/>
            <person name="Lefler F.W."/>
            <person name="Huang I.-S."/>
            <person name="Abdulla H."/>
            <person name="Zimba P.V."/>
            <person name="Laughinghouse H.D. IV."/>
        </authorList>
    </citation>
    <scope>NUCLEOTIDE SEQUENCE</scope>
    <source>
        <strain evidence="1">BLCCT55</strain>
    </source>
</reference>
<sequence length="48" mass="5325">MFNSVTLAFIYTSNCINIEGVIFVRAIASTISLPSSSTFTYITNQFLK</sequence>
<accession>A0A8J6Y0E6</accession>
<comment type="caution">
    <text evidence="1">The sequence shown here is derived from an EMBL/GenBank/DDBJ whole genome shotgun (WGS) entry which is preliminary data.</text>
</comment>
<dbReference type="AlphaFoldDB" id="A0A8J6Y0E6"/>
<dbReference type="EMBL" id="JACXAE010000098">
    <property type="protein sequence ID" value="MBD2776758.1"/>
    <property type="molecule type" value="Genomic_DNA"/>
</dbReference>
<dbReference type="Proteomes" id="UP000629098">
    <property type="component" value="Unassembled WGS sequence"/>
</dbReference>
<evidence type="ECO:0000313" key="2">
    <source>
        <dbReference type="Proteomes" id="UP000629098"/>
    </source>
</evidence>
<keyword evidence="2" id="KW-1185">Reference proteome</keyword>
<evidence type="ECO:0000313" key="1">
    <source>
        <dbReference type="EMBL" id="MBD2776758.1"/>
    </source>
</evidence>
<name>A0A8J6Y0E6_9CYAN</name>
<proteinExistence type="predicted"/>
<organism evidence="1 2">
    <name type="scientific">Iningainema tapete BLCC-T55</name>
    <dbReference type="NCBI Taxonomy" id="2748662"/>
    <lineage>
        <taxon>Bacteria</taxon>
        <taxon>Bacillati</taxon>
        <taxon>Cyanobacteriota</taxon>
        <taxon>Cyanophyceae</taxon>
        <taxon>Nostocales</taxon>
        <taxon>Scytonemataceae</taxon>
        <taxon>Iningainema tapete</taxon>
    </lineage>
</organism>
<protein>
    <submittedName>
        <fullName evidence="1">Uncharacterized protein</fullName>
    </submittedName>
</protein>
<gene>
    <name evidence="1" type="ORF">ICL16_33085</name>
</gene>